<dbReference type="InterPro" id="IPR013815">
    <property type="entry name" value="ATP_grasp_subdomain_1"/>
</dbReference>
<evidence type="ECO:0000256" key="17">
    <source>
        <dbReference type="PROSITE-ProRule" id="PRU00409"/>
    </source>
</evidence>
<evidence type="ECO:0000256" key="2">
    <source>
        <dbReference type="ARBA" id="ARBA00004496"/>
    </source>
</evidence>
<dbReference type="GO" id="GO:0009252">
    <property type="term" value="P:peptidoglycan biosynthetic process"/>
    <property type="evidence" value="ECO:0007669"/>
    <property type="project" value="UniProtKB-UniRule"/>
</dbReference>
<keyword evidence="6 16" id="KW-0479">Metal-binding</keyword>
<dbReference type="InterPro" id="IPR011095">
    <property type="entry name" value="Dala_Dala_lig_C"/>
</dbReference>
<dbReference type="PANTHER" id="PTHR23132">
    <property type="entry name" value="D-ALANINE--D-ALANINE LIGASE"/>
    <property type="match status" value="1"/>
</dbReference>
<keyword evidence="4 14" id="KW-0963">Cytoplasm</keyword>
<feature type="domain" description="ATP-grasp" evidence="18">
    <location>
        <begin position="102"/>
        <end position="303"/>
    </location>
</feature>
<dbReference type="SUPFAM" id="SSF52440">
    <property type="entry name" value="PreATP-grasp domain"/>
    <property type="match status" value="1"/>
</dbReference>
<dbReference type="Pfam" id="PF01820">
    <property type="entry name" value="Dala_Dala_lig_N"/>
    <property type="match status" value="2"/>
</dbReference>
<feature type="active site" evidence="15">
    <location>
        <position position="281"/>
    </location>
</feature>
<comment type="similarity">
    <text evidence="3 14">Belongs to the D-alanine--D-alanine ligase family.</text>
</comment>
<dbReference type="PROSITE" id="PS00843">
    <property type="entry name" value="DALA_DALA_LIGASE_1"/>
    <property type="match status" value="1"/>
</dbReference>
<dbReference type="HAMAP" id="MF_00047">
    <property type="entry name" value="Dala_Dala_lig"/>
    <property type="match status" value="1"/>
</dbReference>
<evidence type="ECO:0000256" key="6">
    <source>
        <dbReference type="ARBA" id="ARBA00022723"/>
    </source>
</evidence>
<evidence type="ECO:0000256" key="10">
    <source>
        <dbReference type="ARBA" id="ARBA00022960"/>
    </source>
</evidence>
<gene>
    <name evidence="14" type="primary">ddl</name>
    <name evidence="19" type="ORF">HNQ41_001083</name>
</gene>
<proteinExistence type="inferred from homology"/>
<comment type="catalytic activity">
    <reaction evidence="14">
        <text>2 D-alanine + ATP = D-alanyl-D-alanine + ADP + phosphate + H(+)</text>
        <dbReference type="Rhea" id="RHEA:11224"/>
        <dbReference type="ChEBI" id="CHEBI:15378"/>
        <dbReference type="ChEBI" id="CHEBI:30616"/>
        <dbReference type="ChEBI" id="CHEBI:43474"/>
        <dbReference type="ChEBI" id="CHEBI:57416"/>
        <dbReference type="ChEBI" id="CHEBI:57822"/>
        <dbReference type="ChEBI" id="CHEBI:456216"/>
        <dbReference type="EC" id="6.3.2.4"/>
    </reaction>
</comment>
<dbReference type="PIRSF" id="PIRSF039102">
    <property type="entry name" value="Ddl/VanB"/>
    <property type="match status" value="1"/>
</dbReference>
<evidence type="ECO:0000256" key="8">
    <source>
        <dbReference type="ARBA" id="ARBA00022840"/>
    </source>
</evidence>
<keyword evidence="10 14" id="KW-0133">Cell shape</keyword>
<dbReference type="PROSITE" id="PS50975">
    <property type="entry name" value="ATP_GRASP"/>
    <property type="match status" value="1"/>
</dbReference>
<comment type="subcellular location">
    <subcellularLocation>
        <location evidence="2 14">Cytoplasm</location>
    </subcellularLocation>
</comment>
<reference evidence="19 20" key="1">
    <citation type="submission" date="2020-08" db="EMBL/GenBank/DDBJ databases">
        <title>Genomic Encyclopedia of Type Strains, Phase IV (KMG-IV): sequencing the most valuable type-strain genomes for metagenomic binning, comparative biology and taxonomic classification.</title>
        <authorList>
            <person name="Goeker M."/>
        </authorList>
    </citation>
    <scope>NUCLEOTIDE SEQUENCE [LARGE SCALE GENOMIC DNA]</scope>
    <source>
        <strain evidence="19 20">DSM 24696</strain>
    </source>
</reference>
<dbReference type="InterPro" id="IPR000291">
    <property type="entry name" value="D-Ala_lig_Van_CS"/>
</dbReference>
<evidence type="ECO:0000256" key="13">
    <source>
        <dbReference type="ARBA" id="ARBA00023316"/>
    </source>
</evidence>
<dbReference type="GO" id="GO:0005524">
    <property type="term" value="F:ATP binding"/>
    <property type="evidence" value="ECO:0007669"/>
    <property type="project" value="UniProtKB-UniRule"/>
</dbReference>
<evidence type="ECO:0000256" key="4">
    <source>
        <dbReference type="ARBA" id="ARBA00022490"/>
    </source>
</evidence>
<keyword evidence="11 14" id="KW-0573">Peptidoglycan synthesis</keyword>
<dbReference type="FunFam" id="3.30.470.20:FF:000008">
    <property type="entry name" value="D-alanine--D-alanine ligase"/>
    <property type="match status" value="1"/>
</dbReference>
<feature type="binding site" evidence="16">
    <location>
        <position position="256"/>
    </location>
    <ligand>
        <name>Mg(2+)</name>
        <dbReference type="ChEBI" id="CHEBI:18420"/>
        <label>1</label>
    </ligand>
</feature>
<dbReference type="GO" id="GO:0008716">
    <property type="term" value="F:D-alanine-D-alanine ligase activity"/>
    <property type="evidence" value="ECO:0007669"/>
    <property type="project" value="UniProtKB-UniRule"/>
</dbReference>
<dbReference type="NCBIfam" id="NF002528">
    <property type="entry name" value="PRK01966.1-4"/>
    <property type="match status" value="1"/>
</dbReference>
<evidence type="ECO:0000256" key="1">
    <source>
        <dbReference type="ARBA" id="ARBA00001936"/>
    </source>
</evidence>
<dbReference type="Pfam" id="PF07478">
    <property type="entry name" value="Dala_Dala_lig_C"/>
    <property type="match status" value="1"/>
</dbReference>
<evidence type="ECO:0000256" key="15">
    <source>
        <dbReference type="PIRSR" id="PIRSR039102-1"/>
    </source>
</evidence>
<evidence type="ECO:0000256" key="3">
    <source>
        <dbReference type="ARBA" id="ARBA00010871"/>
    </source>
</evidence>
<evidence type="ECO:0000313" key="20">
    <source>
        <dbReference type="Proteomes" id="UP000551878"/>
    </source>
</evidence>
<evidence type="ECO:0000256" key="11">
    <source>
        <dbReference type="ARBA" id="ARBA00022984"/>
    </source>
</evidence>
<sequence>MMKVAVLYGGTSAERQVSLATGKGIIDALQERQHEVVDIDFQGSRSCIEKVANLDVDVVFIGLHGRLGEDGKVQAILDMIGIPYVGSGVFASALAMNKHRSKHFFAKEGIRTAKEHVVDRNTYDSDQFDTDLSFPIVVKPNQEGSTIGLTIAKDEETLKKGIAEALKYDKSALLEEFVSGHEVTVAVMGEKYQEQALPVVEIVPKNAYYDYESKYAPGGSEHYVPARISESLTKQLQEQAVSAHRALGCDGYSRVDFILPSEGGAPVILEVNTLPGMTPTSLYPDAARAVGLSYSDMVEKLLNMASHDGEANK</sequence>
<dbReference type="InterPro" id="IPR005905">
    <property type="entry name" value="D_ala_D_ala"/>
</dbReference>
<keyword evidence="5 14" id="KW-0436">Ligase</keyword>
<comment type="cofactor">
    <cofactor evidence="1">
        <name>Mn(2+)</name>
        <dbReference type="ChEBI" id="CHEBI:29035"/>
    </cofactor>
</comment>
<dbReference type="GO" id="GO:0005737">
    <property type="term" value="C:cytoplasm"/>
    <property type="evidence" value="ECO:0007669"/>
    <property type="project" value="UniProtKB-SubCell"/>
</dbReference>
<evidence type="ECO:0000313" key="19">
    <source>
        <dbReference type="EMBL" id="MBB5172920.1"/>
    </source>
</evidence>
<keyword evidence="13 14" id="KW-0961">Cell wall biogenesis/degradation</keyword>
<dbReference type="EC" id="6.3.2.4" evidence="14"/>
<dbReference type="Gene3D" id="3.30.1490.20">
    <property type="entry name" value="ATP-grasp fold, A domain"/>
    <property type="match status" value="1"/>
</dbReference>
<evidence type="ECO:0000256" key="12">
    <source>
        <dbReference type="ARBA" id="ARBA00023211"/>
    </source>
</evidence>
<dbReference type="Gene3D" id="3.30.470.20">
    <property type="entry name" value="ATP-grasp fold, B domain"/>
    <property type="match status" value="1"/>
</dbReference>
<dbReference type="AlphaFoldDB" id="A0A840QNJ4"/>
<evidence type="ECO:0000256" key="5">
    <source>
        <dbReference type="ARBA" id="ARBA00022598"/>
    </source>
</evidence>
<name>A0A840QNJ4_9BACI</name>
<evidence type="ECO:0000256" key="7">
    <source>
        <dbReference type="ARBA" id="ARBA00022741"/>
    </source>
</evidence>
<dbReference type="NCBIfam" id="TIGR01205">
    <property type="entry name" value="D_ala_D_alaTIGR"/>
    <property type="match status" value="1"/>
</dbReference>
<dbReference type="SUPFAM" id="SSF56059">
    <property type="entry name" value="Glutathione synthetase ATP-binding domain-like"/>
    <property type="match status" value="1"/>
</dbReference>
<evidence type="ECO:0000256" key="9">
    <source>
        <dbReference type="ARBA" id="ARBA00022842"/>
    </source>
</evidence>
<dbReference type="UniPathway" id="UPA00219"/>
<dbReference type="GO" id="GO:0046872">
    <property type="term" value="F:metal ion binding"/>
    <property type="evidence" value="ECO:0007669"/>
    <property type="project" value="UniProtKB-KW"/>
</dbReference>
<dbReference type="EMBL" id="JACHHB010000004">
    <property type="protein sequence ID" value="MBB5172920.1"/>
    <property type="molecule type" value="Genomic_DNA"/>
</dbReference>
<evidence type="ECO:0000259" key="18">
    <source>
        <dbReference type="PROSITE" id="PS50975"/>
    </source>
</evidence>
<accession>A0A840QNJ4</accession>
<evidence type="ECO:0000256" key="14">
    <source>
        <dbReference type="HAMAP-Rule" id="MF_00047"/>
    </source>
</evidence>
<dbReference type="NCBIfam" id="NF002378">
    <property type="entry name" value="PRK01372.1"/>
    <property type="match status" value="1"/>
</dbReference>
<evidence type="ECO:0000256" key="16">
    <source>
        <dbReference type="PIRSR" id="PIRSR039102-3"/>
    </source>
</evidence>
<feature type="binding site" evidence="16">
    <location>
        <position position="270"/>
    </location>
    <ligand>
        <name>Mg(2+)</name>
        <dbReference type="ChEBI" id="CHEBI:18420"/>
        <label>2</label>
    </ligand>
</feature>
<keyword evidence="12 16" id="KW-0464">Manganese</keyword>
<dbReference type="PANTHER" id="PTHR23132:SF23">
    <property type="entry name" value="D-ALANINE--D-ALANINE LIGASE B"/>
    <property type="match status" value="1"/>
</dbReference>
<organism evidence="19 20">
    <name type="scientific">Texcoconibacillus texcoconensis</name>
    <dbReference type="NCBI Taxonomy" id="1095777"/>
    <lineage>
        <taxon>Bacteria</taxon>
        <taxon>Bacillati</taxon>
        <taxon>Bacillota</taxon>
        <taxon>Bacilli</taxon>
        <taxon>Bacillales</taxon>
        <taxon>Bacillaceae</taxon>
        <taxon>Texcoconibacillus</taxon>
    </lineage>
</organism>
<keyword evidence="7 17" id="KW-0547">Nucleotide-binding</keyword>
<comment type="pathway">
    <text evidence="14">Cell wall biogenesis; peptidoglycan biosynthesis.</text>
</comment>
<dbReference type="InterPro" id="IPR011127">
    <property type="entry name" value="Dala_Dala_lig_N"/>
</dbReference>
<feature type="active site" evidence="15">
    <location>
        <position position="145"/>
    </location>
</feature>
<feature type="binding site" evidence="16">
    <location>
        <position position="272"/>
    </location>
    <ligand>
        <name>Mg(2+)</name>
        <dbReference type="ChEBI" id="CHEBI:18420"/>
        <label>2</label>
    </ligand>
</feature>
<dbReference type="GO" id="GO:0071555">
    <property type="term" value="P:cell wall organization"/>
    <property type="evidence" value="ECO:0007669"/>
    <property type="project" value="UniProtKB-KW"/>
</dbReference>
<dbReference type="InterPro" id="IPR016185">
    <property type="entry name" value="PreATP-grasp_dom_sf"/>
</dbReference>
<comment type="cofactor">
    <cofactor evidence="16">
        <name>Mg(2+)</name>
        <dbReference type="ChEBI" id="CHEBI:18420"/>
    </cofactor>
    <cofactor evidence="16">
        <name>Mn(2+)</name>
        <dbReference type="ChEBI" id="CHEBI:29035"/>
    </cofactor>
    <text evidence="16">Binds 2 magnesium or manganese ions per subunit.</text>
</comment>
<keyword evidence="20" id="KW-1185">Reference proteome</keyword>
<dbReference type="InterPro" id="IPR011761">
    <property type="entry name" value="ATP-grasp"/>
</dbReference>
<dbReference type="GO" id="GO:0008360">
    <property type="term" value="P:regulation of cell shape"/>
    <property type="evidence" value="ECO:0007669"/>
    <property type="project" value="UniProtKB-KW"/>
</dbReference>
<feature type="binding site" evidence="16">
    <location>
        <position position="270"/>
    </location>
    <ligand>
        <name>Mg(2+)</name>
        <dbReference type="ChEBI" id="CHEBI:18420"/>
        <label>1</label>
    </ligand>
</feature>
<dbReference type="PROSITE" id="PS00844">
    <property type="entry name" value="DALA_DALA_LIGASE_2"/>
    <property type="match status" value="1"/>
</dbReference>
<feature type="active site" evidence="15">
    <location>
        <position position="14"/>
    </location>
</feature>
<comment type="function">
    <text evidence="14">Cell wall formation.</text>
</comment>
<dbReference type="Proteomes" id="UP000551878">
    <property type="component" value="Unassembled WGS sequence"/>
</dbReference>
<keyword evidence="8 17" id="KW-0067">ATP-binding</keyword>
<protein>
    <recommendedName>
        <fullName evidence="14">D-alanine--D-alanine ligase</fullName>
        <ecNumber evidence="14">6.3.2.4</ecNumber>
    </recommendedName>
    <alternativeName>
        <fullName evidence="14">D-Ala-D-Ala ligase</fullName>
    </alternativeName>
    <alternativeName>
        <fullName evidence="14">D-alanylalanine synthetase</fullName>
    </alternativeName>
</protein>
<dbReference type="Gene3D" id="3.40.50.20">
    <property type="match status" value="1"/>
</dbReference>
<comment type="caution">
    <text evidence="19">The sequence shown here is derived from an EMBL/GenBank/DDBJ whole genome shotgun (WGS) entry which is preliminary data.</text>
</comment>
<keyword evidence="9 16" id="KW-0460">Magnesium</keyword>